<dbReference type="InterPro" id="IPR007273">
    <property type="entry name" value="SCAMP"/>
</dbReference>
<dbReference type="Pfam" id="PF04144">
    <property type="entry name" value="SCAMP"/>
    <property type="match status" value="1"/>
</dbReference>
<keyword evidence="4" id="KW-0597">Phosphoprotein</keyword>
<evidence type="ECO:0000313" key="11">
    <source>
        <dbReference type="EMBL" id="KAL2764142.1"/>
    </source>
</evidence>
<evidence type="ECO:0000256" key="9">
    <source>
        <dbReference type="ARBA" id="ARBA00037350"/>
    </source>
</evidence>
<protein>
    <recommendedName>
        <fullName evidence="10">Secretory carrier-associated membrane protein</fullName>
        <shortName evidence="10">Secretory carrier membrane protein</shortName>
    </recommendedName>
</protein>
<dbReference type="Proteomes" id="UP001610411">
    <property type="component" value="Unassembled WGS sequence"/>
</dbReference>
<evidence type="ECO:0000313" key="12">
    <source>
        <dbReference type="Proteomes" id="UP001610411"/>
    </source>
</evidence>
<keyword evidence="6" id="KW-0653">Protein transport</keyword>
<evidence type="ECO:0000256" key="4">
    <source>
        <dbReference type="ARBA" id="ARBA00022553"/>
    </source>
</evidence>
<reference evidence="11 12" key="1">
    <citation type="journal article" date="2024" name="G3 (Bethesda)">
        <title>A hybrid genome assembly of the endangered aye-aye (Daubentonia madagascariensis).</title>
        <authorList>
            <person name="Versoza C.J."/>
            <person name="Pfeifer S.P."/>
        </authorList>
    </citation>
    <scope>NUCLEOTIDE SEQUENCE [LARGE SCALE GENOMIC DNA]</scope>
    <source>
        <strain evidence="11">6821</strain>
    </source>
</reference>
<keyword evidence="12" id="KW-1185">Reference proteome</keyword>
<dbReference type="EMBL" id="JBFSEQ010000012">
    <property type="protein sequence ID" value="KAL2764142.1"/>
    <property type="molecule type" value="Genomic_DNA"/>
</dbReference>
<dbReference type="PANTHER" id="PTHR10687:SF11">
    <property type="entry name" value="SECRETORY CARRIER-ASSOCIATED MEMBRANE PROTEIN 4"/>
    <property type="match status" value="1"/>
</dbReference>
<evidence type="ECO:0000256" key="6">
    <source>
        <dbReference type="ARBA" id="ARBA00022927"/>
    </source>
</evidence>
<comment type="subcellular location">
    <subcellularLocation>
        <location evidence="1 10">Membrane</location>
        <topology evidence="1 10">Multi-pass membrane protein</topology>
    </subcellularLocation>
</comment>
<evidence type="ECO:0000256" key="2">
    <source>
        <dbReference type="ARBA" id="ARBA00010482"/>
    </source>
</evidence>
<comment type="function">
    <text evidence="9">Probably involved in membrane protein trafficking.</text>
</comment>
<evidence type="ECO:0000256" key="3">
    <source>
        <dbReference type="ARBA" id="ARBA00022448"/>
    </source>
</evidence>
<accession>A0ABD2DBV2</accession>
<feature type="non-terminal residue" evidence="11">
    <location>
        <position position="102"/>
    </location>
</feature>
<proteinExistence type="inferred from homology"/>
<keyword evidence="5" id="KW-0812">Transmembrane</keyword>
<keyword evidence="3 10" id="KW-0813">Transport</keyword>
<organism evidence="11 12">
    <name type="scientific">Daubentonia madagascariensis</name>
    <name type="common">Aye-aye</name>
    <name type="synonym">Sciurus madagascariensis</name>
    <dbReference type="NCBI Taxonomy" id="31869"/>
    <lineage>
        <taxon>Eukaryota</taxon>
        <taxon>Metazoa</taxon>
        <taxon>Chordata</taxon>
        <taxon>Craniata</taxon>
        <taxon>Vertebrata</taxon>
        <taxon>Euteleostomi</taxon>
        <taxon>Mammalia</taxon>
        <taxon>Eutheria</taxon>
        <taxon>Euarchontoglires</taxon>
        <taxon>Primates</taxon>
        <taxon>Strepsirrhini</taxon>
        <taxon>Chiromyiformes</taxon>
        <taxon>Daubentoniidae</taxon>
        <taxon>Daubentonia</taxon>
    </lineage>
</organism>
<gene>
    <name evidence="11" type="ORF">WCI35_029884</name>
</gene>
<dbReference type="PANTHER" id="PTHR10687">
    <property type="entry name" value="SECRETORY CARRIER-ASSOCIATED MEMBRANE PROTEIN SCAMP"/>
    <property type="match status" value="1"/>
</dbReference>
<evidence type="ECO:0000256" key="10">
    <source>
        <dbReference type="RuleBase" id="RU363122"/>
    </source>
</evidence>
<comment type="similarity">
    <text evidence="2 10">Belongs to the SCAMP family.</text>
</comment>
<dbReference type="GO" id="GO:0016020">
    <property type="term" value="C:membrane"/>
    <property type="evidence" value="ECO:0007669"/>
    <property type="project" value="UniProtKB-SubCell"/>
</dbReference>
<comment type="caution">
    <text evidence="11">The sequence shown here is derived from an EMBL/GenBank/DDBJ whole genome shotgun (WGS) entry which is preliminary data.</text>
</comment>
<keyword evidence="8" id="KW-0472">Membrane</keyword>
<dbReference type="AlphaFoldDB" id="A0ABD2DBV2"/>
<evidence type="ECO:0000256" key="5">
    <source>
        <dbReference type="ARBA" id="ARBA00022692"/>
    </source>
</evidence>
<keyword evidence="7" id="KW-1133">Transmembrane helix</keyword>
<sequence length="102" mass="11888">KENNFPPLPRFIPLKPCFYQNFSDEIPIEHQVLVKRIYRLWMCAQDLPRGWWKLPEGADRVEHGCLAEPTIKGGPIQQLLGEQPARVPHRAQLPSRWRPVAL</sequence>
<evidence type="ECO:0000256" key="8">
    <source>
        <dbReference type="ARBA" id="ARBA00023136"/>
    </source>
</evidence>
<name>A0ABD2DBV2_DAUMA</name>
<feature type="non-terminal residue" evidence="11">
    <location>
        <position position="1"/>
    </location>
</feature>
<evidence type="ECO:0000256" key="1">
    <source>
        <dbReference type="ARBA" id="ARBA00004141"/>
    </source>
</evidence>
<evidence type="ECO:0000256" key="7">
    <source>
        <dbReference type="ARBA" id="ARBA00022989"/>
    </source>
</evidence>
<dbReference type="GO" id="GO:0015031">
    <property type="term" value="P:protein transport"/>
    <property type="evidence" value="ECO:0007669"/>
    <property type="project" value="UniProtKB-KW"/>
</dbReference>